<organism evidence="2 3">
    <name type="scientific">Danionella cerebrum</name>
    <dbReference type="NCBI Taxonomy" id="2873325"/>
    <lineage>
        <taxon>Eukaryota</taxon>
        <taxon>Metazoa</taxon>
        <taxon>Chordata</taxon>
        <taxon>Craniata</taxon>
        <taxon>Vertebrata</taxon>
        <taxon>Euteleostomi</taxon>
        <taxon>Actinopterygii</taxon>
        <taxon>Neopterygii</taxon>
        <taxon>Teleostei</taxon>
        <taxon>Ostariophysi</taxon>
        <taxon>Cypriniformes</taxon>
        <taxon>Danionidae</taxon>
        <taxon>Danioninae</taxon>
        <taxon>Danionella</taxon>
    </lineage>
</organism>
<reference evidence="2 3" key="1">
    <citation type="journal article" date="2019" name="Sci. Data">
        <title>Hybrid genome assembly and annotation of Danionella translucida.</title>
        <authorList>
            <person name="Kadobianskyi M."/>
            <person name="Schulze L."/>
            <person name="Schuelke M."/>
            <person name="Judkewitz B."/>
        </authorList>
    </citation>
    <scope>NUCLEOTIDE SEQUENCE [LARGE SCALE GENOMIC DNA]</scope>
    <source>
        <strain evidence="2 3">Bolton</strain>
    </source>
</reference>
<keyword evidence="3" id="KW-1185">Reference proteome</keyword>
<dbReference type="OrthoDB" id="8961154at2759"/>
<name>A0A553MKR3_9TELE</name>
<comment type="caution">
    <text evidence="2">The sequence shown here is derived from an EMBL/GenBank/DDBJ whole genome shotgun (WGS) entry which is preliminary data.</text>
</comment>
<dbReference type="AlphaFoldDB" id="A0A553MKR3"/>
<protein>
    <submittedName>
        <fullName evidence="2">Uncharacterized protein</fullName>
    </submittedName>
</protein>
<feature type="compositionally biased region" description="Basic and acidic residues" evidence="1">
    <location>
        <begin position="104"/>
        <end position="138"/>
    </location>
</feature>
<evidence type="ECO:0000256" key="1">
    <source>
        <dbReference type="SAM" id="MobiDB-lite"/>
    </source>
</evidence>
<evidence type="ECO:0000313" key="3">
    <source>
        <dbReference type="Proteomes" id="UP000316079"/>
    </source>
</evidence>
<proteinExistence type="predicted"/>
<accession>A0A553MKR3</accession>
<evidence type="ECO:0000313" key="2">
    <source>
        <dbReference type="EMBL" id="TRY53761.1"/>
    </source>
</evidence>
<sequence>MTHGTSDDPTDPYNLPVMSNGVLEDPPVAGEPNSHQGNTEYFPVEMEMIPLTDQTDDRSLTEHGVQFDEQSDLHYVQTPISPNVLLSNENHCVDSPNQEEEKEPSEIRGDDVKIKKNTSEETGEPLRRSERTREPPKRLDYTELGTPLITAVKRQGASTTHRWCRYRGQQAAKRGLHEDRVVRFCSQPPLREFRRVAKLTCPVQSRSTVRFFFVDQNFGKKI</sequence>
<gene>
    <name evidence="2" type="ORF">DNTS_002130</name>
</gene>
<feature type="region of interest" description="Disordered" evidence="1">
    <location>
        <begin position="86"/>
        <end position="138"/>
    </location>
</feature>
<dbReference type="Proteomes" id="UP000316079">
    <property type="component" value="Unassembled WGS sequence"/>
</dbReference>
<dbReference type="EMBL" id="SRMA01027447">
    <property type="protein sequence ID" value="TRY53761.1"/>
    <property type="molecule type" value="Genomic_DNA"/>
</dbReference>
<feature type="region of interest" description="Disordered" evidence="1">
    <location>
        <begin position="1"/>
        <end position="39"/>
    </location>
</feature>